<sequence length="179" mass="20693">MTIVALSGCTRSGKSLLAKMLEKHLDDVKVVHQDDFWYRSVAVEVNGRPRRSEEEPSCTNFDAMRQCVEEMAKCHRIVIVEGFQVLYDPKLRELFDHMIHLDLTFDECLHRRTAARSPLNPNPLSPQDVVDLAARRLIGMFTFKSFEFRNRIWHVTSFASPRITVQLPSFACARHTHPL</sequence>
<dbReference type="InterPro" id="IPR027417">
    <property type="entry name" value="P-loop_NTPase"/>
</dbReference>
<dbReference type="PANTHER" id="PTHR10285">
    <property type="entry name" value="URIDINE KINASE"/>
    <property type="match status" value="1"/>
</dbReference>
<keyword evidence="3" id="KW-1185">Reference proteome</keyword>
<evidence type="ECO:0000313" key="2">
    <source>
        <dbReference type="EMBL" id="CAL4793282.1"/>
    </source>
</evidence>
<evidence type="ECO:0000313" key="1">
    <source>
        <dbReference type="EMBL" id="CAI4005970.1"/>
    </source>
</evidence>
<reference evidence="1" key="1">
    <citation type="submission" date="2022-10" db="EMBL/GenBank/DDBJ databases">
        <authorList>
            <person name="Chen Y."/>
            <person name="Dougan E. K."/>
            <person name="Chan C."/>
            <person name="Rhodes N."/>
            <person name="Thang M."/>
        </authorList>
    </citation>
    <scope>NUCLEOTIDE SEQUENCE</scope>
</reference>
<reference evidence="2 3" key="2">
    <citation type="submission" date="2024-05" db="EMBL/GenBank/DDBJ databases">
        <authorList>
            <person name="Chen Y."/>
            <person name="Shah S."/>
            <person name="Dougan E. K."/>
            <person name="Thang M."/>
            <person name="Chan C."/>
        </authorList>
    </citation>
    <scope>NUCLEOTIDE SEQUENCE [LARGE SCALE GENOMIC DNA]</scope>
</reference>
<dbReference type="Pfam" id="PF13238">
    <property type="entry name" value="AAA_18"/>
    <property type="match status" value="1"/>
</dbReference>
<dbReference type="AlphaFoldDB" id="A0A9P1DA65"/>
<dbReference type="SUPFAM" id="SSF52540">
    <property type="entry name" value="P-loop containing nucleoside triphosphate hydrolases"/>
    <property type="match status" value="1"/>
</dbReference>
<protein>
    <submittedName>
        <fullName evidence="2">Phosphoribulokinase/uridine kinase domain-containing protein</fullName>
    </submittedName>
</protein>
<gene>
    <name evidence="1" type="ORF">C1SCF055_LOCUS31654</name>
</gene>
<accession>A0A9P1DA65</accession>
<dbReference type="EMBL" id="CAMXCT020003735">
    <property type="protein sequence ID" value="CAL1159345.1"/>
    <property type="molecule type" value="Genomic_DNA"/>
</dbReference>
<proteinExistence type="predicted"/>
<comment type="caution">
    <text evidence="1">The sequence shown here is derived from an EMBL/GenBank/DDBJ whole genome shotgun (WGS) entry which is preliminary data.</text>
</comment>
<dbReference type="OrthoDB" id="10041966at2759"/>
<dbReference type="EMBL" id="CAMXCT010003735">
    <property type="protein sequence ID" value="CAI4005970.1"/>
    <property type="molecule type" value="Genomic_DNA"/>
</dbReference>
<dbReference type="Proteomes" id="UP001152797">
    <property type="component" value="Unassembled WGS sequence"/>
</dbReference>
<name>A0A9P1DA65_9DINO</name>
<evidence type="ECO:0000313" key="3">
    <source>
        <dbReference type="Proteomes" id="UP001152797"/>
    </source>
</evidence>
<dbReference type="Gene3D" id="3.40.50.300">
    <property type="entry name" value="P-loop containing nucleotide triphosphate hydrolases"/>
    <property type="match status" value="1"/>
</dbReference>
<organism evidence="1">
    <name type="scientific">Cladocopium goreaui</name>
    <dbReference type="NCBI Taxonomy" id="2562237"/>
    <lineage>
        <taxon>Eukaryota</taxon>
        <taxon>Sar</taxon>
        <taxon>Alveolata</taxon>
        <taxon>Dinophyceae</taxon>
        <taxon>Suessiales</taxon>
        <taxon>Symbiodiniaceae</taxon>
        <taxon>Cladocopium</taxon>
    </lineage>
</organism>
<dbReference type="EMBL" id="CAMXCT030003735">
    <property type="protein sequence ID" value="CAL4793282.1"/>
    <property type="molecule type" value="Genomic_DNA"/>
</dbReference>